<dbReference type="PANTHER" id="PTHR22749">
    <property type="entry name" value="RIBOFLAVIN KINASE/FMN ADENYLYLTRANSFERASE"/>
    <property type="match status" value="1"/>
</dbReference>
<dbReference type="GO" id="GO:0009398">
    <property type="term" value="P:FMN biosynthetic process"/>
    <property type="evidence" value="ECO:0007669"/>
    <property type="project" value="UniProtKB-UniRule"/>
</dbReference>
<evidence type="ECO:0000256" key="3">
    <source>
        <dbReference type="ARBA" id="ARBA00005201"/>
    </source>
</evidence>
<evidence type="ECO:0000256" key="7">
    <source>
        <dbReference type="ARBA" id="ARBA00022695"/>
    </source>
</evidence>
<evidence type="ECO:0000256" key="6">
    <source>
        <dbReference type="ARBA" id="ARBA00022679"/>
    </source>
</evidence>
<dbReference type="InterPro" id="IPR002606">
    <property type="entry name" value="Riboflavin_kinase_bac"/>
</dbReference>
<dbReference type="GO" id="GO:0006747">
    <property type="term" value="P:FAD biosynthetic process"/>
    <property type="evidence" value="ECO:0007669"/>
    <property type="project" value="UniProtKB-UniRule"/>
</dbReference>
<dbReference type="NCBIfam" id="TIGR00083">
    <property type="entry name" value="ribF"/>
    <property type="match status" value="1"/>
</dbReference>
<evidence type="ECO:0000313" key="17">
    <source>
        <dbReference type="EMBL" id="ALO41371.1"/>
    </source>
</evidence>
<evidence type="ECO:0000256" key="5">
    <source>
        <dbReference type="ARBA" id="ARBA00022643"/>
    </source>
</evidence>
<gene>
    <name evidence="17" type="ORF">PP2015_852</name>
</gene>
<dbReference type="NCBIfam" id="NF004160">
    <property type="entry name" value="PRK05627.1-3"/>
    <property type="match status" value="1"/>
</dbReference>
<keyword evidence="12" id="KW-0511">Multifunctional enzyme</keyword>
<dbReference type="KEGG" id="pphe:PP2015_852"/>
<keyword evidence="5 15" id="KW-0288">FMN</keyword>
<evidence type="ECO:0000256" key="4">
    <source>
        <dbReference type="ARBA" id="ARBA00022630"/>
    </source>
</evidence>
<keyword evidence="18" id="KW-1185">Reference proteome</keyword>
<keyword evidence="11 15" id="KW-0067">ATP-binding</keyword>
<dbReference type="SUPFAM" id="SSF82114">
    <property type="entry name" value="Riboflavin kinase-like"/>
    <property type="match status" value="1"/>
</dbReference>
<dbReference type="RefSeq" id="WP_058029115.1">
    <property type="nucleotide sequence ID" value="NZ_CP013187.1"/>
</dbReference>
<dbReference type="InterPro" id="IPR015865">
    <property type="entry name" value="Riboflavin_kinase_bac/euk"/>
</dbReference>
<dbReference type="EC" id="2.7.7.2" evidence="15"/>
<dbReference type="GO" id="GO:0005524">
    <property type="term" value="F:ATP binding"/>
    <property type="evidence" value="ECO:0007669"/>
    <property type="project" value="UniProtKB-UniRule"/>
</dbReference>
<dbReference type="Gene3D" id="3.40.50.620">
    <property type="entry name" value="HUPs"/>
    <property type="match status" value="1"/>
</dbReference>
<dbReference type="Pfam" id="PF01687">
    <property type="entry name" value="Flavokinase"/>
    <property type="match status" value="1"/>
</dbReference>
<accession>A0A0S2JZ50</accession>
<feature type="domain" description="Riboflavin kinase" evidence="16">
    <location>
        <begin position="183"/>
        <end position="306"/>
    </location>
</feature>
<comment type="catalytic activity">
    <reaction evidence="13 15">
        <text>riboflavin + ATP = FMN + ADP + H(+)</text>
        <dbReference type="Rhea" id="RHEA:14357"/>
        <dbReference type="ChEBI" id="CHEBI:15378"/>
        <dbReference type="ChEBI" id="CHEBI:30616"/>
        <dbReference type="ChEBI" id="CHEBI:57986"/>
        <dbReference type="ChEBI" id="CHEBI:58210"/>
        <dbReference type="ChEBI" id="CHEBI:456216"/>
        <dbReference type="EC" id="2.7.1.26"/>
    </reaction>
</comment>
<evidence type="ECO:0000256" key="2">
    <source>
        <dbReference type="ARBA" id="ARBA00004726"/>
    </source>
</evidence>
<comment type="similarity">
    <text evidence="15">Belongs to the ribF family.</text>
</comment>
<evidence type="ECO:0000256" key="9">
    <source>
        <dbReference type="ARBA" id="ARBA00022777"/>
    </source>
</evidence>
<dbReference type="PANTHER" id="PTHR22749:SF6">
    <property type="entry name" value="RIBOFLAVIN KINASE"/>
    <property type="match status" value="1"/>
</dbReference>
<evidence type="ECO:0000256" key="13">
    <source>
        <dbReference type="ARBA" id="ARBA00047880"/>
    </source>
</evidence>
<dbReference type="InterPro" id="IPR023468">
    <property type="entry name" value="Riboflavin_kinase"/>
</dbReference>
<name>A0A0S2JZ50_9GAMM</name>
<dbReference type="GO" id="GO:0003919">
    <property type="term" value="F:FMN adenylyltransferase activity"/>
    <property type="evidence" value="ECO:0007669"/>
    <property type="project" value="UniProtKB-UniRule"/>
</dbReference>
<protein>
    <recommendedName>
        <fullName evidence="15">Riboflavin biosynthesis protein</fullName>
    </recommendedName>
    <domain>
        <recommendedName>
            <fullName evidence="15">Riboflavin kinase</fullName>
            <ecNumber evidence="15">2.7.1.26</ecNumber>
        </recommendedName>
        <alternativeName>
            <fullName evidence="15">Flavokinase</fullName>
        </alternativeName>
    </domain>
    <domain>
        <recommendedName>
            <fullName evidence="15">FMN adenylyltransferase</fullName>
            <ecNumber evidence="15">2.7.7.2</ecNumber>
        </recommendedName>
        <alternativeName>
            <fullName evidence="15">FAD pyrophosphorylase</fullName>
        </alternativeName>
        <alternativeName>
            <fullName evidence="15">FAD synthase</fullName>
        </alternativeName>
    </domain>
</protein>
<keyword evidence="7 15" id="KW-0548">Nucleotidyltransferase</keyword>
<evidence type="ECO:0000259" key="16">
    <source>
        <dbReference type="SMART" id="SM00904"/>
    </source>
</evidence>
<comment type="pathway">
    <text evidence="3 15">Cofactor biosynthesis; FMN biosynthesis; FMN from riboflavin (ATP route): step 1/1.</text>
</comment>
<comment type="function">
    <text evidence="1">Catalyzes the phosphorylation of riboflavin to FMN followed by the adenylation of FMN to FAD.</text>
</comment>
<dbReference type="NCBIfam" id="NF004162">
    <property type="entry name" value="PRK05627.1-5"/>
    <property type="match status" value="1"/>
</dbReference>
<dbReference type="SMART" id="SM00904">
    <property type="entry name" value="Flavokinase"/>
    <property type="match status" value="1"/>
</dbReference>
<dbReference type="GO" id="GO:0009231">
    <property type="term" value="P:riboflavin biosynthetic process"/>
    <property type="evidence" value="ECO:0007669"/>
    <property type="project" value="InterPro"/>
</dbReference>
<dbReference type="InterPro" id="IPR015864">
    <property type="entry name" value="FAD_synthase"/>
</dbReference>
<keyword evidence="8 15" id="KW-0547">Nucleotide-binding</keyword>
<dbReference type="GO" id="GO:0008531">
    <property type="term" value="F:riboflavin kinase activity"/>
    <property type="evidence" value="ECO:0007669"/>
    <property type="project" value="UniProtKB-UniRule"/>
</dbReference>
<reference evidence="17 18" key="1">
    <citation type="submission" date="2015-11" db="EMBL/GenBank/DDBJ databases">
        <authorList>
            <person name="Zhang Y."/>
            <person name="Guo Z."/>
        </authorList>
    </citation>
    <scope>NUCLEOTIDE SEQUENCE [LARGE SCALE GENOMIC DNA]</scope>
    <source>
        <strain evidence="17 18">KCTC 12086</strain>
    </source>
</reference>
<dbReference type="OrthoDB" id="9803667at2"/>
<dbReference type="Pfam" id="PF06574">
    <property type="entry name" value="FAD_syn"/>
    <property type="match status" value="1"/>
</dbReference>
<dbReference type="Gene3D" id="2.40.30.30">
    <property type="entry name" value="Riboflavin kinase-like"/>
    <property type="match status" value="1"/>
</dbReference>
<proteinExistence type="inferred from homology"/>
<evidence type="ECO:0000256" key="14">
    <source>
        <dbReference type="ARBA" id="ARBA00049494"/>
    </source>
</evidence>
<sequence length="308" mass="34242">MQLIRGIHNIRAEHAGCVLTIGNFDGVHLGHVAVLKGLIQDAEQYGLPSTVMLFEPQPQEFFAKDKAPARLTRLRDKLALLDKLGIDRVICVKFDKEFAAMDAEQFVRSVLIKKLGVKALTVGDDFKFGKNRQGDFDMLSAIGAELNMHVKSTASLRRDDCRVSSTLIRAALAQGDLDSAHQMLGHTYAISGRVIHGWKKGRELGFRTANIALKRQVIPVQGVFAVKVYLDNRVLNGVANIGTKPTLNGTKALLEVHIFDFDENVYGRFLKVELVKKLRDEKKFETLAQLTEQIASDVADAQQCFTIK</sequence>
<dbReference type="PIRSF" id="PIRSF004491">
    <property type="entry name" value="FAD_Synth"/>
    <property type="match status" value="1"/>
</dbReference>
<dbReference type="InterPro" id="IPR014729">
    <property type="entry name" value="Rossmann-like_a/b/a_fold"/>
</dbReference>
<comment type="pathway">
    <text evidence="2 15">Cofactor biosynthesis; FAD biosynthesis; FAD from FMN: step 1/1.</text>
</comment>
<dbReference type="SUPFAM" id="SSF52374">
    <property type="entry name" value="Nucleotidylyl transferase"/>
    <property type="match status" value="1"/>
</dbReference>
<comment type="catalytic activity">
    <reaction evidence="14 15">
        <text>FMN + ATP + H(+) = FAD + diphosphate</text>
        <dbReference type="Rhea" id="RHEA:17237"/>
        <dbReference type="ChEBI" id="CHEBI:15378"/>
        <dbReference type="ChEBI" id="CHEBI:30616"/>
        <dbReference type="ChEBI" id="CHEBI:33019"/>
        <dbReference type="ChEBI" id="CHEBI:57692"/>
        <dbReference type="ChEBI" id="CHEBI:58210"/>
        <dbReference type="EC" id="2.7.7.2"/>
    </reaction>
</comment>
<evidence type="ECO:0000256" key="12">
    <source>
        <dbReference type="ARBA" id="ARBA00023268"/>
    </source>
</evidence>
<dbReference type="CDD" id="cd02064">
    <property type="entry name" value="FAD_synthetase_N"/>
    <property type="match status" value="1"/>
</dbReference>
<dbReference type="UniPathway" id="UPA00276">
    <property type="reaction ID" value="UER00406"/>
</dbReference>
<dbReference type="STRING" id="161398.PP2015_852"/>
<dbReference type="NCBIfam" id="NF004159">
    <property type="entry name" value="PRK05627.1-2"/>
    <property type="match status" value="1"/>
</dbReference>
<keyword evidence="6 15" id="KW-0808">Transferase</keyword>
<dbReference type="EC" id="2.7.1.26" evidence="15"/>
<keyword evidence="10 15" id="KW-0274">FAD</keyword>
<evidence type="ECO:0000256" key="10">
    <source>
        <dbReference type="ARBA" id="ARBA00022827"/>
    </source>
</evidence>
<evidence type="ECO:0000256" key="15">
    <source>
        <dbReference type="PIRNR" id="PIRNR004491"/>
    </source>
</evidence>
<evidence type="ECO:0000256" key="8">
    <source>
        <dbReference type="ARBA" id="ARBA00022741"/>
    </source>
</evidence>
<organism evidence="17 18">
    <name type="scientific">Pseudoalteromonas phenolica</name>
    <dbReference type="NCBI Taxonomy" id="161398"/>
    <lineage>
        <taxon>Bacteria</taxon>
        <taxon>Pseudomonadati</taxon>
        <taxon>Pseudomonadota</taxon>
        <taxon>Gammaproteobacteria</taxon>
        <taxon>Alteromonadales</taxon>
        <taxon>Pseudoalteromonadaceae</taxon>
        <taxon>Pseudoalteromonas</taxon>
    </lineage>
</organism>
<dbReference type="Proteomes" id="UP000061457">
    <property type="component" value="Chromosome I"/>
</dbReference>
<dbReference type="FunFam" id="3.40.50.620:FF:000021">
    <property type="entry name" value="Riboflavin biosynthesis protein"/>
    <property type="match status" value="1"/>
</dbReference>
<evidence type="ECO:0000256" key="1">
    <source>
        <dbReference type="ARBA" id="ARBA00002121"/>
    </source>
</evidence>
<keyword evidence="9 15" id="KW-0418">Kinase</keyword>
<dbReference type="UniPathway" id="UPA00277">
    <property type="reaction ID" value="UER00407"/>
</dbReference>
<evidence type="ECO:0000313" key="18">
    <source>
        <dbReference type="Proteomes" id="UP000061457"/>
    </source>
</evidence>
<dbReference type="AlphaFoldDB" id="A0A0S2JZ50"/>
<dbReference type="PATRIC" id="fig|161398.10.peg.867"/>
<keyword evidence="4 15" id="KW-0285">Flavoprotein</keyword>
<evidence type="ECO:0000256" key="11">
    <source>
        <dbReference type="ARBA" id="ARBA00022840"/>
    </source>
</evidence>
<dbReference type="NCBIfam" id="NF004163">
    <property type="entry name" value="PRK05627.1-6"/>
    <property type="match status" value="1"/>
</dbReference>
<dbReference type="EMBL" id="CP013187">
    <property type="protein sequence ID" value="ALO41371.1"/>
    <property type="molecule type" value="Genomic_DNA"/>
</dbReference>
<dbReference type="InterPro" id="IPR023465">
    <property type="entry name" value="Riboflavin_kinase_dom_sf"/>
</dbReference>